<name>A0AAD8GC70_ACIOX</name>
<reference evidence="1" key="1">
    <citation type="submission" date="2022-02" db="EMBL/GenBank/DDBJ databases">
        <title>Atlantic sturgeon de novo genome assembly.</title>
        <authorList>
            <person name="Stock M."/>
            <person name="Klopp C."/>
            <person name="Guiguen Y."/>
            <person name="Cabau C."/>
            <person name="Parinello H."/>
            <person name="Santidrian Yebra-Pimentel E."/>
            <person name="Kuhl H."/>
            <person name="Dirks R.P."/>
            <person name="Guessner J."/>
            <person name="Wuertz S."/>
            <person name="Du K."/>
            <person name="Schartl M."/>
        </authorList>
    </citation>
    <scope>NUCLEOTIDE SEQUENCE</scope>
    <source>
        <strain evidence="1">STURGEONOMICS-FGT-2020</strain>
        <tissue evidence="1">Whole blood</tissue>
    </source>
</reference>
<dbReference type="Proteomes" id="UP001230051">
    <property type="component" value="Unassembled WGS sequence"/>
</dbReference>
<dbReference type="PANTHER" id="PTHR46857:SF1">
    <property type="entry name" value="EPITHELIAL CELL-TRANSFORMING SEQUENCE 2 ONCOGENE-LIKE"/>
    <property type="match status" value="1"/>
</dbReference>
<dbReference type="EMBL" id="JAGXEW010000005">
    <property type="protein sequence ID" value="KAK1171501.1"/>
    <property type="molecule type" value="Genomic_DNA"/>
</dbReference>
<proteinExistence type="predicted"/>
<accession>A0AAD8GC70</accession>
<dbReference type="InterPro" id="IPR052805">
    <property type="entry name" value="GEF_Ubiquitin-Prot_Reg"/>
</dbReference>
<comment type="caution">
    <text evidence="1">The sequence shown here is derived from an EMBL/GenBank/DDBJ whole genome shotgun (WGS) entry which is preliminary data.</text>
</comment>
<dbReference type="AlphaFoldDB" id="A0AAD8GC70"/>
<evidence type="ECO:0000313" key="1">
    <source>
        <dbReference type="EMBL" id="KAK1171501.1"/>
    </source>
</evidence>
<organism evidence="1 2">
    <name type="scientific">Acipenser oxyrinchus oxyrinchus</name>
    <dbReference type="NCBI Taxonomy" id="40147"/>
    <lineage>
        <taxon>Eukaryota</taxon>
        <taxon>Metazoa</taxon>
        <taxon>Chordata</taxon>
        <taxon>Craniata</taxon>
        <taxon>Vertebrata</taxon>
        <taxon>Euteleostomi</taxon>
        <taxon>Actinopterygii</taxon>
        <taxon>Chondrostei</taxon>
        <taxon>Acipenseriformes</taxon>
        <taxon>Acipenseridae</taxon>
        <taxon>Acipenser</taxon>
    </lineage>
</organism>
<gene>
    <name evidence="1" type="primary">ECT2L</name>
    <name evidence="1" type="ORF">AOXY_G6344</name>
</gene>
<dbReference type="PANTHER" id="PTHR46857">
    <property type="entry name" value="EPITHELIAL CELL-TRANSFORMING SEQUENCE 2 ONCOGENE-LIKE"/>
    <property type="match status" value="1"/>
</dbReference>
<keyword evidence="2" id="KW-1185">Reference proteome</keyword>
<protein>
    <submittedName>
        <fullName evidence="1">Epithelial cell-transforming sequence 2 oncogene-like isoform X1</fullName>
    </submittedName>
</protein>
<sequence length="92" mass="10991">MILIRHWFDLWTDHQRKQCIHNILDCLWIPKCVKLGWFVPYTPADNEYGSWKKNYRDCAADLDYVTPREAAEVYGTKPKGITEEMKDRQSEL</sequence>
<evidence type="ECO:0000313" key="2">
    <source>
        <dbReference type="Proteomes" id="UP001230051"/>
    </source>
</evidence>